<comment type="caution">
    <text evidence="1">The sequence shown here is derived from an EMBL/GenBank/DDBJ whole genome shotgun (WGS) entry which is preliminary data.</text>
</comment>
<dbReference type="PANTHER" id="PTHR10909:SF382">
    <property type="entry name" value="ACYL-COENZYME A OXIDASE"/>
    <property type="match status" value="1"/>
</dbReference>
<protein>
    <recommendedName>
        <fullName evidence="3">Acyl-CoA oxidase C-terminal domain-containing protein</fullName>
    </recommendedName>
</protein>
<dbReference type="GO" id="GO:0033540">
    <property type="term" value="P:fatty acid beta-oxidation using acyl-CoA oxidase"/>
    <property type="evidence" value="ECO:0007669"/>
    <property type="project" value="TreeGrafter"/>
</dbReference>
<evidence type="ECO:0000313" key="2">
    <source>
        <dbReference type="Proteomes" id="UP000253664"/>
    </source>
</evidence>
<evidence type="ECO:0008006" key="3">
    <source>
        <dbReference type="Google" id="ProtNLM"/>
    </source>
</evidence>
<dbReference type="Gene3D" id="2.40.110.10">
    <property type="entry name" value="Butyryl-CoA Dehydrogenase, subunit A, domain 2"/>
    <property type="match status" value="1"/>
</dbReference>
<dbReference type="STRING" id="1330021.A0A367LPL2"/>
<dbReference type="SUPFAM" id="SSF56645">
    <property type="entry name" value="Acyl-CoA dehydrogenase NM domain-like"/>
    <property type="match status" value="1"/>
</dbReference>
<dbReference type="Gene3D" id="1.20.140.10">
    <property type="entry name" value="Butyryl-CoA Dehydrogenase, subunit A, domain 3"/>
    <property type="match status" value="1"/>
</dbReference>
<sequence length="598" mass="66260">MNNTSITLLKQELWATNAYSEDATPADKIRLSYMRARSIVKQARMTVEDITSFSSKFKDFHMDYVVTADSAAAVILIIHWNLCMGTIAQHLKRRPDLSRLVQQLQDFDVCGEFMLSEIGQGLDARNIQTTATRNPDGSFDLHTPSKEASKIMPPTTTLAGVARVAVVFAQLIVDGERRGVRPFIVKINGERTMAAGVKSRLMPMRSGPKCLDHAVTTFDHVHLEPSSLLGDISKPADVHVDFLRQIQRVTVGAFTLATMYVPILRLSGYIVGRYSQQRLVSDGRTEKKIPIISFSTQHTPVLTALTTATVLQAFADLTWRRFLEAKDGRIRSALACIFKQTAVESGRGLCEEMIDRCGWRGLYSDNQLAELTAAMRGSSIAEGDVLVLCIRLASELLQGRYAVGEAADSTTLLARHEAGVWKDASEILASIQANGETHRSEAFNAQILPRARSLVQAIGDRMSYEAAAECAKVTPAMLELYETTCVARDMSWYVENLGLTRAELYARHAAAVQNLLPRLDEMLEETKAAAWATAPILSAEAWDGWMDGLAVFERPKEEKEEVVVRPSSTNTPWIYQAINSVRMMSAFRYNAQEKCSAA</sequence>
<name>A0A367LPL2_9HYPO</name>
<reference evidence="1 2" key="1">
    <citation type="journal article" date="2015" name="BMC Genomics">
        <title>Insights from the genome of Ophiocordyceps polyrhachis-furcata to pathogenicity and host specificity in insect fungi.</title>
        <authorList>
            <person name="Wichadakul D."/>
            <person name="Kobmoo N."/>
            <person name="Ingsriswang S."/>
            <person name="Tangphatsornruang S."/>
            <person name="Chantasingh D."/>
            <person name="Luangsa-ard J.J."/>
            <person name="Eurwilaichitr L."/>
        </authorList>
    </citation>
    <scope>NUCLEOTIDE SEQUENCE [LARGE SCALE GENOMIC DNA]</scope>
    <source>
        <strain evidence="1 2">BCC 54312</strain>
    </source>
</reference>
<dbReference type="GO" id="GO:0055088">
    <property type="term" value="P:lipid homeostasis"/>
    <property type="evidence" value="ECO:0007669"/>
    <property type="project" value="TreeGrafter"/>
</dbReference>
<gene>
    <name evidence="1" type="ORF">L249_3165</name>
</gene>
<dbReference type="InterPro" id="IPR036250">
    <property type="entry name" value="AcylCo_DH-like_C"/>
</dbReference>
<keyword evidence="2" id="KW-1185">Reference proteome</keyword>
<dbReference type="InterPro" id="IPR012258">
    <property type="entry name" value="Acyl-CoA_oxidase"/>
</dbReference>
<dbReference type="InterPro" id="IPR046373">
    <property type="entry name" value="Acyl-CoA_Oxase/DH_mid-dom_sf"/>
</dbReference>
<dbReference type="SUPFAM" id="SSF47203">
    <property type="entry name" value="Acyl-CoA dehydrogenase C-terminal domain-like"/>
    <property type="match status" value="1"/>
</dbReference>
<dbReference type="GO" id="GO:0003997">
    <property type="term" value="F:acyl-CoA oxidase activity"/>
    <property type="evidence" value="ECO:0007669"/>
    <property type="project" value="InterPro"/>
</dbReference>
<evidence type="ECO:0000313" key="1">
    <source>
        <dbReference type="EMBL" id="RCI16331.1"/>
    </source>
</evidence>
<proteinExistence type="predicted"/>
<dbReference type="Proteomes" id="UP000253664">
    <property type="component" value="Unassembled WGS sequence"/>
</dbReference>
<dbReference type="GO" id="GO:0005777">
    <property type="term" value="C:peroxisome"/>
    <property type="evidence" value="ECO:0007669"/>
    <property type="project" value="InterPro"/>
</dbReference>
<dbReference type="AlphaFoldDB" id="A0A367LPL2"/>
<dbReference type="OrthoDB" id="538336at2759"/>
<organism evidence="1 2">
    <name type="scientific">Ophiocordyceps polyrhachis-furcata BCC 54312</name>
    <dbReference type="NCBI Taxonomy" id="1330021"/>
    <lineage>
        <taxon>Eukaryota</taxon>
        <taxon>Fungi</taxon>
        <taxon>Dikarya</taxon>
        <taxon>Ascomycota</taxon>
        <taxon>Pezizomycotina</taxon>
        <taxon>Sordariomycetes</taxon>
        <taxon>Hypocreomycetidae</taxon>
        <taxon>Hypocreales</taxon>
        <taxon>Ophiocordycipitaceae</taxon>
        <taxon>Ophiocordyceps</taxon>
    </lineage>
</organism>
<dbReference type="InterPro" id="IPR009100">
    <property type="entry name" value="AcylCoA_DH/oxidase_NM_dom_sf"/>
</dbReference>
<dbReference type="EMBL" id="LKCN02000001">
    <property type="protein sequence ID" value="RCI16331.1"/>
    <property type="molecule type" value="Genomic_DNA"/>
</dbReference>
<dbReference type="GO" id="GO:0071949">
    <property type="term" value="F:FAD binding"/>
    <property type="evidence" value="ECO:0007669"/>
    <property type="project" value="InterPro"/>
</dbReference>
<dbReference type="GO" id="GO:0005504">
    <property type="term" value="F:fatty acid binding"/>
    <property type="evidence" value="ECO:0007669"/>
    <property type="project" value="TreeGrafter"/>
</dbReference>
<accession>A0A367LPL2</accession>
<dbReference type="PANTHER" id="PTHR10909">
    <property type="entry name" value="ELECTRON TRANSPORT OXIDOREDUCTASE"/>
    <property type="match status" value="1"/>
</dbReference>